<feature type="domain" description="Acetyl-CoA hydrolase/transferase N-terminal" evidence="4">
    <location>
        <begin position="14"/>
        <end position="221"/>
    </location>
</feature>
<comment type="similarity">
    <text evidence="1">Belongs to the acetyl-CoA hydrolase/transferase family.</text>
</comment>
<dbReference type="Proteomes" id="UP000515838">
    <property type="component" value="Chromosome"/>
</dbReference>
<dbReference type="Gene3D" id="3.40.1080.20">
    <property type="entry name" value="Acetyl-CoA hydrolase/transferase C-terminal domain"/>
    <property type="match status" value="1"/>
</dbReference>
<evidence type="ECO:0000259" key="4">
    <source>
        <dbReference type="Pfam" id="PF02550"/>
    </source>
</evidence>
<evidence type="ECO:0000256" key="2">
    <source>
        <dbReference type="PIRSR" id="PIRSR617821-1"/>
    </source>
</evidence>
<feature type="binding site" evidence="3">
    <location>
        <position position="364"/>
    </location>
    <ligand>
        <name>CoA</name>
        <dbReference type="ChEBI" id="CHEBI:57287"/>
    </ligand>
</feature>
<evidence type="ECO:0000313" key="7">
    <source>
        <dbReference type="Proteomes" id="UP000515838"/>
    </source>
</evidence>
<feature type="active site" description="5-glutamyl coenzyme A thioester intermediate" evidence="2">
    <location>
        <position position="294"/>
    </location>
</feature>
<dbReference type="Pfam" id="PF13336">
    <property type="entry name" value="AcetylCoA_hyd_C"/>
    <property type="match status" value="1"/>
</dbReference>
<organism evidence="6 7">
    <name type="scientific">Pseudoxanthomonas mexicana</name>
    <dbReference type="NCBI Taxonomy" id="128785"/>
    <lineage>
        <taxon>Bacteria</taxon>
        <taxon>Pseudomonadati</taxon>
        <taxon>Pseudomonadota</taxon>
        <taxon>Gammaproteobacteria</taxon>
        <taxon>Lysobacterales</taxon>
        <taxon>Lysobacteraceae</taxon>
        <taxon>Pseudoxanthomonas</taxon>
    </lineage>
</organism>
<dbReference type="Pfam" id="PF02550">
    <property type="entry name" value="AcetylCoA_hydro"/>
    <property type="match status" value="1"/>
</dbReference>
<evidence type="ECO:0000313" key="6">
    <source>
        <dbReference type="EMBL" id="QNN77767.1"/>
    </source>
</evidence>
<dbReference type="RefSeq" id="WP_187573287.1">
    <property type="nucleotide sequence ID" value="NZ_CP060731.1"/>
</dbReference>
<evidence type="ECO:0000256" key="3">
    <source>
        <dbReference type="PIRSR" id="PIRSR617821-2"/>
    </source>
</evidence>
<sequence>MQEDRIRHAGLRDRVVDADHAAALIQPGETVAMSGFTGSGYPKAVPLALAARIEQAHSAGQSFQIKLMTGASTAPELDGALAKADAIALRMPFQSDPDARKRINDGTLDYIDIHLSHVAQHVWFGFYGPIDTAVVEVSAIREDGTLVPSTSIGNNKTWLDLASKVIVEVNDWQPAGMEGMHDIYYGTALPPHRKPIPMEHVHDRIGDTTLRCDPDKIVAVVRTHGPDRNSPFTPIDATSERIAGHLIEFLKHEVALGRLPPTLLPLQSGVGNIPNAVLAGLAKSGFRGLTAFTEVIQDGMLDLLREGVLDVASCTGFALSPAANEAFKRDIAFYRERIIMRTQEMSNHPELVRRLGCIGMNGMIEADLYGNVNSTHVMGSRIQNGIGGSGDFARNGFMSVFLSPSIAKGGSISALVPMVSHVDHTEHDVSVIVTEQGLADLRGLTPKQRARTLIANCVHPDYRDALQDYFDRALQHSYGKHTPHLLPEALSWHQRWLDTGSMQG</sequence>
<dbReference type="FunFam" id="3.40.1080.20:FF:000001">
    <property type="entry name" value="Acetyl-CoA hydrolase Ach1"/>
    <property type="match status" value="1"/>
</dbReference>
<dbReference type="GO" id="GO:0008775">
    <property type="term" value="F:acetate CoA-transferase activity"/>
    <property type="evidence" value="ECO:0007669"/>
    <property type="project" value="InterPro"/>
</dbReference>
<dbReference type="NCBIfam" id="TIGR03458">
    <property type="entry name" value="YgfH_subfam"/>
    <property type="match status" value="1"/>
</dbReference>
<evidence type="ECO:0000259" key="5">
    <source>
        <dbReference type="Pfam" id="PF13336"/>
    </source>
</evidence>
<feature type="binding site" evidence="3">
    <location>
        <position position="384"/>
    </location>
    <ligand>
        <name>CoA</name>
        <dbReference type="ChEBI" id="CHEBI:57287"/>
    </ligand>
</feature>
<dbReference type="Gene3D" id="3.40.1080.10">
    <property type="entry name" value="Glutaconate Coenzyme A-transferase"/>
    <property type="match status" value="1"/>
</dbReference>
<dbReference type="InterPro" id="IPR003702">
    <property type="entry name" value="ActCoA_hydro_N"/>
</dbReference>
<dbReference type="PANTHER" id="PTHR43609">
    <property type="entry name" value="ACETYL-COA HYDROLASE"/>
    <property type="match status" value="1"/>
</dbReference>
<dbReference type="InterPro" id="IPR017821">
    <property type="entry name" value="Succinate_CoA_transferase"/>
</dbReference>
<protein>
    <submittedName>
        <fullName evidence="6">Acetyl-CoA hydrolase/transferase family protein</fullName>
    </submittedName>
</protein>
<feature type="binding site" evidence="3">
    <location>
        <position position="388"/>
    </location>
    <ligand>
        <name>CoA</name>
        <dbReference type="ChEBI" id="CHEBI:57287"/>
    </ligand>
</feature>
<dbReference type="SUPFAM" id="SSF100950">
    <property type="entry name" value="NagB/RpiA/CoA transferase-like"/>
    <property type="match status" value="2"/>
</dbReference>
<keyword evidence="6" id="KW-0378">Hydrolase</keyword>
<keyword evidence="6" id="KW-0808">Transferase</keyword>
<dbReference type="InterPro" id="IPR037171">
    <property type="entry name" value="NagB/RpiA_transferase-like"/>
</dbReference>
<dbReference type="GeneID" id="81472899"/>
<reference evidence="6 7" key="1">
    <citation type="submission" date="2020-08" db="EMBL/GenBank/DDBJ databases">
        <title>Streptomycin Non-resistant strain, P. mexicana.</title>
        <authorList>
            <person name="Ganesh-Kumar S."/>
            <person name="Zhe T."/>
            <person name="Yu Z."/>
            <person name="Min Y."/>
        </authorList>
    </citation>
    <scope>NUCLEOTIDE SEQUENCE [LARGE SCALE GENOMIC DNA]</scope>
    <source>
        <strain evidence="6 7">GTZY2</strain>
    </source>
</reference>
<dbReference type="EMBL" id="CP060731">
    <property type="protein sequence ID" value="QNN77767.1"/>
    <property type="molecule type" value="Genomic_DNA"/>
</dbReference>
<dbReference type="InterPro" id="IPR026888">
    <property type="entry name" value="AcetylCoA_hyd_C"/>
</dbReference>
<gene>
    <name evidence="6" type="ORF">IAE60_18055</name>
</gene>
<dbReference type="InterPro" id="IPR038460">
    <property type="entry name" value="AcetylCoA_hyd_C_sf"/>
</dbReference>
<accession>A0A7G9TCE2</accession>
<proteinExistence type="inferred from homology"/>
<evidence type="ECO:0000256" key="1">
    <source>
        <dbReference type="ARBA" id="ARBA00009632"/>
    </source>
</evidence>
<name>A0A7G9TCE2_PSEMX</name>
<feature type="binding site" evidence="3">
    <location>
        <position position="408"/>
    </location>
    <ligand>
        <name>CoA</name>
        <dbReference type="ChEBI" id="CHEBI:57287"/>
    </ligand>
</feature>
<dbReference type="AlphaFoldDB" id="A0A7G9TCE2"/>
<dbReference type="GO" id="GO:0006084">
    <property type="term" value="P:acetyl-CoA metabolic process"/>
    <property type="evidence" value="ECO:0007669"/>
    <property type="project" value="InterPro"/>
</dbReference>
<dbReference type="Gene3D" id="3.30.750.70">
    <property type="entry name" value="4-hydroxybutyrate coenzyme like domains"/>
    <property type="match status" value="1"/>
</dbReference>
<dbReference type="GO" id="GO:0006083">
    <property type="term" value="P:acetate metabolic process"/>
    <property type="evidence" value="ECO:0007669"/>
    <property type="project" value="InterPro"/>
</dbReference>
<dbReference type="InterPro" id="IPR046433">
    <property type="entry name" value="ActCoA_hydro"/>
</dbReference>
<dbReference type="GO" id="GO:0003986">
    <property type="term" value="F:acetyl-CoA hydrolase activity"/>
    <property type="evidence" value="ECO:0007669"/>
    <property type="project" value="TreeGrafter"/>
</dbReference>
<feature type="domain" description="Acetyl-CoA hydrolase/transferase C-terminal" evidence="5">
    <location>
        <begin position="335"/>
        <end position="469"/>
    </location>
</feature>
<dbReference type="PANTHER" id="PTHR43609:SF1">
    <property type="entry name" value="ACETYL-COA HYDROLASE"/>
    <property type="match status" value="1"/>
</dbReference>